<dbReference type="OrthoDB" id="4936624at2759"/>
<dbReference type="InterPro" id="IPR036770">
    <property type="entry name" value="Ankyrin_rpt-contain_sf"/>
</dbReference>
<keyword evidence="2" id="KW-0472">Membrane</keyword>
<dbReference type="HOGENOM" id="CLU_006016_0_1_1"/>
<dbReference type="EMBL" id="AZHE01000025">
    <property type="protein sequence ID" value="KHN95206.1"/>
    <property type="molecule type" value="Genomic_DNA"/>
</dbReference>
<dbReference type="GO" id="GO:0006508">
    <property type="term" value="P:proteolysis"/>
    <property type="evidence" value="ECO:0007669"/>
    <property type="project" value="InterPro"/>
</dbReference>
<feature type="transmembrane region" description="Helical" evidence="2">
    <location>
        <begin position="813"/>
        <end position="833"/>
    </location>
</feature>
<accession>A0A0B2WGS6</accession>
<dbReference type="InterPro" id="IPR036852">
    <property type="entry name" value="Peptidase_S8/S53_dom_sf"/>
</dbReference>
<evidence type="ECO:0000256" key="2">
    <source>
        <dbReference type="SAM" id="Phobius"/>
    </source>
</evidence>
<dbReference type="RefSeq" id="XP_040676272.1">
    <property type="nucleotide sequence ID" value="XM_040825715.1"/>
</dbReference>
<organism evidence="3 4">
    <name type="scientific">Metarhizium album (strain ARSEF 1941)</name>
    <dbReference type="NCBI Taxonomy" id="1081103"/>
    <lineage>
        <taxon>Eukaryota</taxon>
        <taxon>Fungi</taxon>
        <taxon>Dikarya</taxon>
        <taxon>Ascomycota</taxon>
        <taxon>Pezizomycotina</taxon>
        <taxon>Sordariomycetes</taxon>
        <taxon>Hypocreomycetidae</taxon>
        <taxon>Hypocreales</taxon>
        <taxon>Clavicipitaceae</taxon>
        <taxon>Metarhizium</taxon>
    </lineage>
</organism>
<dbReference type="Gene3D" id="1.25.40.20">
    <property type="entry name" value="Ankyrin repeat-containing domain"/>
    <property type="match status" value="1"/>
</dbReference>
<dbReference type="GeneID" id="63741372"/>
<comment type="caution">
    <text evidence="3">The sequence shown here is derived from an EMBL/GenBank/DDBJ whole genome shotgun (WGS) entry which is preliminary data.</text>
</comment>
<evidence type="ECO:0000313" key="4">
    <source>
        <dbReference type="Proteomes" id="UP000030816"/>
    </source>
</evidence>
<keyword evidence="4" id="KW-1185">Reference proteome</keyword>
<feature type="compositionally biased region" description="Basic and acidic residues" evidence="1">
    <location>
        <begin position="208"/>
        <end position="225"/>
    </location>
</feature>
<dbReference type="AlphaFoldDB" id="A0A0B2WGS6"/>
<sequence length="934" mass="101312">MANDHFDVDEVGLDSTAGEHRGWSPSSTTRRQAKIVKSILAGHLRMELMTAGGREAFLAEHEACFAGGDYGSILHAVIREYYDTYGRNEDKLKRLKPLLRLVLGKYPSLLDSQNPMGETTLQFAIRKRLSQMTRLLCSCAPARAVAALEACGVGGRTCLHAAIHHELDLDAIHHVLSICRPALLVCADDAGDTPLHLAVRYPDMRPRARARPVDESPGAIKDERTPAASQHALRGTPRAWPGATRPSARDCQDETGSGDVLLGFMQRILPAIISDQPYSSTHVLDLVKDLVQRNDAALGVKNHHGRTPYLERVHQTNRFGVRKTPEAAHDRPKEIWSAADSRPPSEPVDSTARYMLEYCVREFSPEKASACLYEPGQERHVTFDLSTLSQRSITTDYLRRLSMHVRLESVLKYVALPRLRVDTALDPGDSRTSSCFGDEGAGSRGRSDLLLVFEWLRRQGVGRIFKVSVEDDQDPPHSDAAIEAALRGFDVEIWDWKRPDLSADVICNSTAKASEIFLYSSGNNAVLAGWASPHTLSDRCKFPELRRIHLFVQKARRQGWEDAGRLAAYTEHFKASVARQTNNRVQISQYAWDARVSSAGAAGSTSDVAPPSISWHDCVSSLAKLLRTVARSRRKGAVKIAILDDGVDLLCEGLNVSIGDGASFDGPEATSSPWFISSSPGSRGTCMAAVVGNLCPESQLYIAKITAAGDGNGDKVASAASAARAIEWAMSRRVDDGGVIMFTAAPDADDPRAELACPIRSQRCITIGACDDAGAPLWPQARGSAMANFFVPGKDVAVPGAGAGRRATVSGSAFAAAAACALAGVLILCLRCINWPVDARLVRRAFKALAGDGKFVRVHDFLHRRLGMHLERARRGAVAAPGPDPPRQAGRLDLSASAWDRGCVEAALRAMFEHLLVSRPDAEPTPSRLDGHAG</sequence>
<dbReference type="GO" id="GO:0004252">
    <property type="term" value="F:serine-type endopeptidase activity"/>
    <property type="evidence" value="ECO:0007669"/>
    <property type="project" value="InterPro"/>
</dbReference>
<dbReference type="SUPFAM" id="SSF48403">
    <property type="entry name" value="Ankyrin repeat"/>
    <property type="match status" value="1"/>
</dbReference>
<name>A0A0B2WGS6_METAS</name>
<reference evidence="3 4" key="1">
    <citation type="journal article" date="2014" name="Proc. Natl. Acad. Sci. U.S.A.">
        <title>Trajectory and genomic determinants of fungal-pathogen speciation and host adaptation.</title>
        <authorList>
            <person name="Hu X."/>
            <person name="Xiao G."/>
            <person name="Zheng P."/>
            <person name="Shang Y."/>
            <person name="Su Y."/>
            <person name="Zhang X."/>
            <person name="Liu X."/>
            <person name="Zhan S."/>
            <person name="St Leger R.J."/>
            <person name="Wang C."/>
        </authorList>
    </citation>
    <scope>NUCLEOTIDE SEQUENCE [LARGE SCALE GENOMIC DNA]</scope>
    <source>
        <strain evidence="3 4">ARSEF 1941</strain>
    </source>
</reference>
<keyword evidence="2" id="KW-0812">Transmembrane</keyword>
<proteinExistence type="predicted"/>
<gene>
    <name evidence="3" type="ORF">MAM_06917</name>
</gene>
<feature type="region of interest" description="Disordered" evidence="1">
    <location>
        <begin position="208"/>
        <end position="254"/>
    </location>
</feature>
<evidence type="ECO:0000256" key="1">
    <source>
        <dbReference type="SAM" id="MobiDB-lite"/>
    </source>
</evidence>
<evidence type="ECO:0000313" key="3">
    <source>
        <dbReference type="EMBL" id="KHN95206.1"/>
    </source>
</evidence>
<dbReference type="Proteomes" id="UP000030816">
    <property type="component" value="Unassembled WGS sequence"/>
</dbReference>
<keyword evidence="2" id="KW-1133">Transmembrane helix</keyword>
<dbReference type="STRING" id="1081103.A0A0B2WGS6"/>
<dbReference type="SUPFAM" id="SSF52743">
    <property type="entry name" value="Subtilisin-like"/>
    <property type="match status" value="1"/>
</dbReference>
<dbReference type="Gene3D" id="3.40.50.200">
    <property type="entry name" value="Peptidase S8/S53 domain"/>
    <property type="match status" value="1"/>
</dbReference>
<protein>
    <submittedName>
        <fullName evidence="3">Peptidase S8/S53, subtilisin/kexin/sedolisin</fullName>
    </submittedName>
</protein>